<feature type="region of interest" description="Disordered" evidence="1">
    <location>
        <begin position="153"/>
        <end position="228"/>
    </location>
</feature>
<name>A0ABQ8U110_9EUKA</name>
<feature type="compositionally biased region" description="Pro residues" evidence="1">
    <location>
        <begin position="99"/>
        <end position="114"/>
    </location>
</feature>
<organism evidence="2 3">
    <name type="scientific">Paratrimastix pyriformis</name>
    <dbReference type="NCBI Taxonomy" id="342808"/>
    <lineage>
        <taxon>Eukaryota</taxon>
        <taxon>Metamonada</taxon>
        <taxon>Preaxostyla</taxon>
        <taxon>Paratrimastigidae</taxon>
        <taxon>Paratrimastix</taxon>
    </lineage>
</organism>
<dbReference type="EMBL" id="JAPMOS010000396">
    <property type="protein sequence ID" value="KAJ4452755.1"/>
    <property type="molecule type" value="Genomic_DNA"/>
</dbReference>
<keyword evidence="3" id="KW-1185">Reference proteome</keyword>
<feature type="compositionally biased region" description="Basic residues" evidence="1">
    <location>
        <begin position="198"/>
        <end position="208"/>
    </location>
</feature>
<evidence type="ECO:0000256" key="1">
    <source>
        <dbReference type="SAM" id="MobiDB-lite"/>
    </source>
</evidence>
<evidence type="ECO:0000313" key="2">
    <source>
        <dbReference type="EMBL" id="KAJ4452755.1"/>
    </source>
</evidence>
<reference evidence="2" key="1">
    <citation type="journal article" date="2022" name="bioRxiv">
        <title>Genomics of Preaxostyla Flagellates Illuminates Evolutionary Transitions and the Path Towards Mitochondrial Loss.</title>
        <authorList>
            <person name="Novak L.V.F."/>
            <person name="Treitli S.C."/>
            <person name="Pyrih J."/>
            <person name="Halakuc P."/>
            <person name="Pipaliya S.V."/>
            <person name="Vacek V."/>
            <person name="Brzon O."/>
            <person name="Soukal P."/>
            <person name="Eme L."/>
            <person name="Dacks J.B."/>
            <person name="Karnkowska A."/>
            <person name="Elias M."/>
            <person name="Hampl V."/>
        </authorList>
    </citation>
    <scope>NUCLEOTIDE SEQUENCE</scope>
    <source>
        <strain evidence="2">RCP-MX</strain>
    </source>
</reference>
<feature type="compositionally biased region" description="Low complexity" evidence="1">
    <location>
        <begin position="493"/>
        <end position="519"/>
    </location>
</feature>
<feature type="compositionally biased region" description="Gly residues" evidence="1">
    <location>
        <begin position="323"/>
        <end position="332"/>
    </location>
</feature>
<feature type="compositionally biased region" description="Pro residues" evidence="1">
    <location>
        <begin position="520"/>
        <end position="538"/>
    </location>
</feature>
<feature type="compositionally biased region" description="Low complexity" evidence="1">
    <location>
        <begin position="547"/>
        <end position="561"/>
    </location>
</feature>
<sequence>MRSSPSPSTRAGGRAASRVKALASRVAKTRAPSKLHHRPVCCPSQTSASPLSYTILPPAQPHMIHPPGPCDADQVDPRPSAASRAFLPAAVVSQLVRCPPAPASRQPPPPPPRRPASRHCGLTAYAELTLPASFWPAQVAPRVALRPLALRDGVPSSASFRPSPAVARPSPAPRPGVPAAQPPATPFGEQKPQSGQTRSHRRQGRSNRHLALLPPPPRRSRGRSAAASANPFAVGAPALCQAPRTQPRKDAANPFAPKPTAAQAAGPAPRPDADKDKAKPSPFGAPPPQAEAITVRPCGSAGGEASSSSIALCHPSREALALRGGGTGGGGREALALRHRPAAPAEKPRPSAPLLWEASPFAAAGLWPEAKPSPFGAPAFISFRRPCPCCRPAASSEKPPPPPAAAEKSASPSPLLPPSTNHPLRCPVAPAAPAADKARPSPFGGAPAATAPDAGKPSSPLPPAVGPAPPEKPSPLGGPSCPAIRGDLPCSEPSRPAAAPRSASPRRALDTAAPATALPPAIPAPASPAPAAPFLRPPPLRRRHQHSTSTGTSTGTSTRGGANPLPPSRPSTRCLAVPGCPTAAPPCRPPSRRPSAHPRPPSRSIFWGPGLDTGSIFGAPSSGPAASISRGRPQQLPQQCPREPVSTGPRRLDLQGPYCYCRRRVGLCGPGHTLPYQPGSAFGMAALGGLSSMGLMGASGFGSSAFGSAAPAFGSAAPAFGGAPAFGSAAPAFGSAARPSAATAGSIFGAPAAAAAPSSIFGPQGGAQWQVRK</sequence>
<feature type="compositionally biased region" description="Low complexity" evidence="1">
    <location>
        <begin position="614"/>
        <end position="632"/>
    </location>
</feature>
<comment type="caution">
    <text evidence="2">The sequence shown here is derived from an EMBL/GenBank/DDBJ whole genome shotgun (WGS) entry which is preliminary data.</text>
</comment>
<protein>
    <submittedName>
        <fullName evidence="2">Uncharacterized protein</fullName>
    </submittedName>
</protein>
<feature type="compositionally biased region" description="Low complexity" evidence="1">
    <location>
        <begin position="154"/>
        <end position="169"/>
    </location>
</feature>
<evidence type="ECO:0000313" key="3">
    <source>
        <dbReference type="Proteomes" id="UP001141327"/>
    </source>
</evidence>
<feature type="region of interest" description="Disordered" evidence="1">
    <location>
        <begin position="244"/>
        <end position="353"/>
    </location>
</feature>
<feature type="region of interest" description="Disordered" evidence="1">
    <location>
        <begin position="392"/>
        <end position="649"/>
    </location>
</feature>
<feature type="region of interest" description="Disordered" evidence="1">
    <location>
        <begin position="99"/>
        <end position="118"/>
    </location>
</feature>
<dbReference type="Proteomes" id="UP001141327">
    <property type="component" value="Unassembled WGS sequence"/>
</dbReference>
<feature type="compositionally biased region" description="Low complexity" evidence="1">
    <location>
        <begin position="423"/>
        <end position="458"/>
    </location>
</feature>
<feature type="compositionally biased region" description="Pro residues" evidence="1">
    <location>
        <begin position="170"/>
        <end position="185"/>
    </location>
</feature>
<proteinExistence type="predicted"/>
<accession>A0ABQ8U110</accession>
<feature type="compositionally biased region" description="Pro residues" evidence="1">
    <location>
        <begin position="459"/>
        <end position="473"/>
    </location>
</feature>
<gene>
    <name evidence="2" type="ORF">PAPYR_12988</name>
</gene>